<dbReference type="Proteomes" id="UP001500957">
    <property type="component" value="Unassembled WGS sequence"/>
</dbReference>
<feature type="transmembrane region" description="Helical" evidence="1">
    <location>
        <begin position="12"/>
        <end position="38"/>
    </location>
</feature>
<keyword evidence="1" id="KW-0472">Membrane</keyword>
<organism evidence="2 3">
    <name type="scientific">Sporichthya brevicatena</name>
    <dbReference type="NCBI Taxonomy" id="171442"/>
    <lineage>
        <taxon>Bacteria</taxon>
        <taxon>Bacillati</taxon>
        <taxon>Actinomycetota</taxon>
        <taxon>Actinomycetes</taxon>
        <taxon>Sporichthyales</taxon>
        <taxon>Sporichthyaceae</taxon>
        <taxon>Sporichthya</taxon>
    </lineage>
</organism>
<keyword evidence="1" id="KW-1133">Transmembrane helix</keyword>
<feature type="transmembrane region" description="Helical" evidence="1">
    <location>
        <begin position="50"/>
        <end position="70"/>
    </location>
</feature>
<protein>
    <submittedName>
        <fullName evidence="2">Uncharacterized protein</fullName>
    </submittedName>
</protein>
<reference evidence="2 3" key="1">
    <citation type="journal article" date="2019" name="Int. J. Syst. Evol. Microbiol.">
        <title>The Global Catalogue of Microorganisms (GCM) 10K type strain sequencing project: providing services to taxonomists for standard genome sequencing and annotation.</title>
        <authorList>
            <consortium name="The Broad Institute Genomics Platform"/>
            <consortium name="The Broad Institute Genome Sequencing Center for Infectious Disease"/>
            <person name="Wu L."/>
            <person name="Ma J."/>
        </authorList>
    </citation>
    <scope>NUCLEOTIDE SEQUENCE [LARGE SCALE GENOMIC DNA]</scope>
    <source>
        <strain evidence="2 3">JCM 10671</strain>
    </source>
</reference>
<keyword evidence="3" id="KW-1185">Reference proteome</keyword>
<dbReference type="EMBL" id="BAAAHE010000014">
    <property type="protein sequence ID" value="GAA0616992.1"/>
    <property type="molecule type" value="Genomic_DNA"/>
</dbReference>
<accession>A0ABN1GR15</accession>
<name>A0ABN1GR15_9ACTN</name>
<dbReference type="RefSeq" id="WP_344603984.1">
    <property type="nucleotide sequence ID" value="NZ_BAAAHE010000014.1"/>
</dbReference>
<keyword evidence="1" id="KW-0812">Transmembrane</keyword>
<evidence type="ECO:0000313" key="2">
    <source>
        <dbReference type="EMBL" id="GAA0616992.1"/>
    </source>
</evidence>
<comment type="caution">
    <text evidence="2">The sequence shown here is derived from an EMBL/GenBank/DDBJ whole genome shotgun (WGS) entry which is preliminary data.</text>
</comment>
<sequence>MSGARAIDARPWTAGALRLTVAANAVAAVLLVVAWYGVAGEARLADATPWANLSAIGLVLAAFGNARLILVARSRIGARQAALRRSRTAARRPVDVDDARRVVVPGGRLYHRPECRLVVGKPAEPLAPRSSAEALEPCGWCRP</sequence>
<gene>
    <name evidence="2" type="ORF">GCM10009547_18930</name>
</gene>
<evidence type="ECO:0000313" key="3">
    <source>
        <dbReference type="Proteomes" id="UP001500957"/>
    </source>
</evidence>
<proteinExistence type="predicted"/>
<evidence type="ECO:0000256" key="1">
    <source>
        <dbReference type="SAM" id="Phobius"/>
    </source>
</evidence>